<dbReference type="EMBL" id="AWSU01000272">
    <property type="protein sequence ID" value="ERI75073.1"/>
    <property type="molecule type" value="Genomic_DNA"/>
</dbReference>
<comment type="caution">
    <text evidence="1">The sequence shown here is derived from an EMBL/GenBank/DDBJ whole genome shotgun (WGS) entry which is preliminary data.</text>
</comment>
<evidence type="ECO:0000313" key="1">
    <source>
        <dbReference type="EMBL" id="ERI75073.1"/>
    </source>
</evidence>
<name>A0ABC9TUN4_CLOSY</name>
<dbReference type="Proteomes" id="UP000016491">
    <property type="component" value="Unassembled WGS sequence"/>
</dbReference>
<evidence type="ECO:0000313" key="2">
    <source>
        <dbReference type="Proteomes" id="UP000016491"/>
    </source>
</evidence>
<protein>
    <submittedName>
        <fullName evidence="1">Uncharacterized protein</fullName>
    </submittedName>
</protein>
<dbReference type="AlphaFoldDB" id="A0ABC9TUN4"/>
<accession>A0ABC9TUN4</accession>
<sequence>MKTGFKKNTGKSWRAAILQVNISESAGLPERSFPNFAAGWKR</sequence>
<gene>
    <name evidence="1" type="ORF">CLOSYM_03509</name>
</gene>
<organism evidence="1 2">
    <name type="scientific">[Clostridium] symbiosum ATCC 14940</name>
    <dbReference type="NCBI Taxonomy" id="411472"/>
    <lineage>
        <taxon>Bacteria</taxon>
        <taxon>Bacillati</taxon>
        <taxon>Bacillota</taxon>
        <taxon>Clostridia</taxon>
        <taxon>Lachnospirales</taxon>
        <taxon>Lachnospiraceae</taxon>
        <taxon>Otoolea</taxon>
    </lineage>
</organism>
<reference evidence="1 2" key="1">
    <citation type="submission" date="2013-07" db="EMBL/GenBank/DDBJ databases">
        <authorList>
            <person name="Weinstock G."/>
            <person name="Sodergren E."/>
            <person name="Wylie T."/>
            <person name="Fulton L."/>
            <person name="Fulton R."/>
            <person name="Fronick C."/>
            <person name="O'Laughlin M."/>
            <person name="Godfrey J."/>
            <person name="Miner T."/>
            <person name="Herter B."/>
            <person name="Appelbaum E."/>
            <person name="Cordes M."/>
            <person name="Lek S."/>
            <person name="Wollam A."/>
            <person name="Pepin K.H."/>
            <person name="Palsikar V.B."/>
            <person name="Mitreva M."/>
            <person name="Wilson R.K."/>
        </authorList>
    </citation>
    <scope>NUCLEOTIDE SEQUENCE [LARGE SCALE GENOMIC DNA]</scope>
    <source>
        <strain evidence="1 2">ATCC 14940</strain>
    </source>
</reference>
<proteinExistence type="predicted"/>